<dbReference type="InterPro" id="IPR014710">
    <property type="entry name" value="RmlC-like_jellyroll"/>
</dbReference>
<evidence type="ECO:0000256" key="1">
    <source>
        <dbReference type="ARBA" id="ARBA00023015"/>
    </source>
</evidence>
<dbReference type="SUPFAM" id="SSF46785">
    <property type="entry name" value="Winged helix' DNA-binding domain"/>
    <property type="match status" value="1"/>
</dbReference>
<keyword evidence="7" id="KW-1185">Reference proteome</keyword>
<dbReference type="Gene3D" id="1.10.10.10">
    <property type="entry name" value="Winged helix-like DNA-binding domain superfamily/Winged helix DNA-binding domain"/>
    <property type="match status" value="1"/>
</dbReference>
<evidence type="ECO:0000256" key="3">
    <source>
        <dbReference type="ARBA" id="ARBA00023163"/>
    </source>
</evidence>
<dbReference type="InterPro" id="IPR036390">
    <property type="entry name" value="WH_DNA-bd_sf"/>
</dbReference>
<keyword evidence="1" id="KW-0805">Transcription regulation</keyword>
<dbReference type="PROSITE" id="PS51063">
    <property type="entry name" value="HTH_CRP_2"/>
    <property type="match status" value="1"/>
</dbReference>
<protein>
    <submittedName>
        <fullName evidence="6">Crp/Fnr family transcriptional regulator</fullName>
    </submittedName>
</protein>
<dbReference type="CDD" id="cd00038">
    <property type="entry name" value="CAP_ED"/>
    <property type="match status" value="1"/>
</dbReference>
<keyword evidence="2" id="KW-0238">DNA-binding</keyword>
<name>A0ABS9L4V8_9MICC</name>
<evidence type="ECO:0000313" key="7">
    <source>
        <dbReference type="Proteomes" id="UP001165368"/>
    </source>
</evidence>
<dbReference type="InterPro" id="IPR012318">
    <property type="entry name" value="HTH_CRP"/>
</dbReference>
<feature type="domain" description="HTH crp-type" evidence="5">
    <location>
        <begin position="167"/>
        <end position="248"/>
    </location>
</feature>
<evidence type="ECO:0000256" key="2">
    <source>
        <dbReference type="ARBA" id="ARBA00023125"/>
    </source>
</evidence>
<evidence type="ECO:0000259" key="5">
    <source>
        <dbReference type="PROSITE" id="PS51063"/>
    </source>
</evidence>
<feature type="domain" description="Cyclic nucleotide-binding" evidence="4">
    <location>
        <begin position="32"/>
        <end position="128"/>
    </location>
</feature>
<accession>A0ABS9L4V8</accession>
<dbReference type="SUPFAM" id="SSF51206">
    <property type="entry name" value="cAMP-binding domain-like"/>
    <property type="match status" value="1"/>
</dbReference>
<dbReference type="SMART" id="SM00100">
    <property type="entry name" value="cNMP"/>
    <property type="match status" value="1"/>
</dbReference>
<dbReference type="Proteomes" id="UP001165368">
    <property type="component" value="Unassembled WGS sequence"/>
</dbReference>
<keyword evidence="3" id="KW-0804">Transcription</keyword>
<evidence type="ECO:0000259" key="4">
    <source>
        <dbReference type="PROSITE" id="PS50042"/>
    </source>
</evidence>
<dbReference type="InterPro" id="IPR018490">
    <property type="entry name" value="cNMP-bd_dom_sf"/>
</dbReference>
<organism evidence="6 7">
    <name type="scientific">Arthrobacter hankyongi</name>
    <dbReference type="NCBI Taxonomy" id="2904801"/>
    <lineage>
        <taxon>Bacteria</taxon>
        <taxon>Bacillati</taxon>
        <taxon>Actinomycetota</taxon>
        <taxon>Actinomycetes</taxon>
        <taxon>Micrococcales</taxon>
        <taxon>Micrococcaceae</taxon>
        <taxon>Arthrobacter</taxon>
    </lineage>
</organism>
<dbReference type="SMART" id="SM00419">
    <property type="entry name" value="HTH_CRP"/>
    <property type="match status" value="1"/>
</dbReference>
<dbReference type="Gene3D" id="2.60.120.10">
    <property type="entry name" value="Jelly Rolls"/>
    <property type="match status" value="1"/>
</dbReference>
<dbReference type="EMBL" id="JAKLTQ010000003">
    <property type="protein sequence ID" value="MCG2621717.1"/>
    <property type="molecule type" value="Genomic_DNA"/>
</dbReference>
<dbReference type="PANTHER" id="PTHR24567:SF74">
    <property type="entry name" value="HTH-TYPE TRANSCRIPTIONAL REGULATOR ARCR"/>
    <property type="match status" value="1"/>
</dbReference>
<sequence>MAQNPAQKLNGGQPVGGWSADALAQRAVSASQLGSLPAPLLDDLLAGCTRVWVPAGTVTHREGDSAPHLELMVSGLLKFYATAPDGRTITVRYCRRGSLMGVVSLFAPHFAQPASAVALTDAELLRLSPGRARGAAARELPVAQVFLRELSERVLGFMAEIPGSAFTSVRQRVARHLLDLAAGPDAGQPVLPVPWPGAAPELAARTTQQELAQAVGSVREVVVRILRELREAGVVRTERDRIVVVEPGRLAELAIWNPGS</sequence>
<dbReference type="Pfam" id="PF13545">
    <property type="entry name" value="HTH_Crp_2"/>
    <property type="match status" value="1"/>
</dbReference>
<proteinExistence type="predicted"/>
<dbReference type="Pfam" id="PF00027">
    <property type="entry name" value="cNMP_binding"/>
    <property type="match status" value="1"/>
</dbReference>
<evidence type="ECO:0000313" key="6">
    <source>
        <dbReference type="EMBL" id="MCG2621717.1"/>
    </source>
</evidence>
<dbReference type="PROSITE" id="PS50042">
    <property type="entry name" value="CNMP_BINDING_3"/>
    <property type="match status" value="1"/>
</dbReference>
<dbReference type="PANTHER" id="PTHR24567">
    <property type="entry name" value="CRP FAMILY TRANSCRIPTIONAL REGULATORY PROTEIN"/>
    <property type="match status" value="1"/>
</dbReference>
<gene>
    <name evidence="6" type="ORF">LVY72_07275</name>
</gene>
<dbReference type="InterPro" id="IPR000595">
    <property type="entry name" value="cNMP-bd_dom"/>
</dbReference>
<dbReference type="InterPro" id="IPR050397">
    <property type="entry name" value="Env_Response_Regulators"/>
</dbReference>
<dbReference type="RefSeq" id="WP_237819199.1">
    <property type="nucleotide sequence ID" value="NZ_JAKLTQ010000003.1"/>
</dbReference>
<comment type="caution">
    <text evidence="6">The sequence shown here is derived from an EMBL/GenBank/DDBJ whole genome shotgun (WGS) entry which is preliminary data.</text>
</comment>
<reference evidence="6" key="1">
    <citation type="submission" date="2022-01" db="EMBL/GenBank/DDBJ databases">
        <authorList>
            <person name="Jo J.-H."/>
            <person name="Im W.-T."/>
        </authorList>
    </citation>
    <scope>NUCLEOTIDE SEQUENCE</scope>
    <source>
        <strain evidence="6">I2-34</strain>
    </source>
</reference>
<dbReference type="InterPro" id="IPR036388">
    <property type="entry name" value="WH-like_DNA-bd_sf"/>
</dbReference>